<evidence type="ECO:0000313" key="3">
    <source>
        <dbReference type="EMBL" id="THV56211.1"/>
    </source>
</evidence>
<protein>
    <recommendedName>
        <fullName evidence="2">ATP-grasp domain-containing protein</fullName>
    </recommendedName>
</protein>
<dbReference type="InterPro" id="IPR011761">
    <property type="entry name" value="ATP-grasp"/>
</dbReference>
<comment type="caution">
    <text evidence="3">The sequence shown here is derived from an EMBL/GenBank/DDBJ whole genome shotgun (WGS) entry which is preliminary data.</text>
</comment>
<reference evidence="3 4" key="1">
    <citation type="submission" date="2019-01" db="EMBL/GenBank/DDBJ databases">
        <authorList>
            <person name="B I."/>
            <person name="Ch S."/>
            <person name="Ch V.R."/>
        </authorList>
    </citation>
    <scope>NUCLEOTIDE SEQUENCE [LARGE SCALE GENOMIC DNA]</scope>
    <source>
        <strain evidence="3 4">JC507</strain>
    </source>
</reference>
<evidence type="ECO:0000313" key="4">
    <source>
        <dbReference type="Proteomes" id="UP000306038"/>
    </source>
</evidence>
<feature type="domain" description="ATP-grasp" evidence="2">
    <location>
        <begin position="102"/>
        <end position="285"/>
    </location>
</feature>
<evidence type="ECO:0000256" key="1">
    <source>
        <dbReference type="PROSITE-ProRule" id="PRU00409"/>
    </source>
</evidence>
<proteinExistence type="predicted"/>
<dbReference type="Proteomes" id="UP000306038">
    <property type="component" value="Unassembled WGS sequence"/>
</dbReference>
<accession>A0ABY2R4K0</accession>
<dbReference type="PROSITE" id="PS50975">
    <property type="entry name" value="ATP_GRASP"/>
    <property type="match status" value="1"/>
</dbReference>
<organism evidence="3 4">
    <name type="scientific">Chryseobacterium candidae</name>
    <dbReference type="NCBI Taxonomy" id="1978493"/>
    <lineage>
        <taxon>Bacteria</taxon>
        <taxon>Pseudomonadati</taxon>
        <taxon>Bacteroidota</taxon>
        <taxon>Flavobacteriia</taxon>
        <taxon>Flavobacteriales</taxon>
        <taxon>Weeksellaceae</taxon>
        <taxon>Chryseobacterium group</taxon>
        <taxon>Chryseobacterium</taxon>
    </lineage>
</organism>
<keyword evidence="1" id="KW-0547">Nucleotide-binding</keyword>
<keyword evidence="4" id="KW-1185">Reference proteome</keyword>
<sequence>MRILITDANYKNSIAIQRELHRENIHEVFATDKETVFFTKRFGYCKDYLVGNLEESVKQTQPEFIIPVGSEAVTICSEKYRELCLLPPKESLEIALNKDKMVVLNFLQDVHYPECKLFSNLEELRQYSKDKNCVVKSSNESLAKFDPIYVKLASESEFDEIEKYLSGGVKLLMQERVSGVGRGFFCIAKEGKIISYYMHERIREIPITGGSSTAAKSVFCDKMFSISKQIIEYLKWSGPLMIEYKYDESNQKYHLIELNPKFWGSLDLSYALGLNFGRTLIDAYSNNVNEHLEKKYEVGEKFFWVLDGDLLGLFKTGKLHKIKEYFQTNSHTNLFENFSIDLVKLMWTIKKIFSSN</sequence>
<dbReference type="SUPFAM" id="SSF56059">
    <property type="entry name" value="Glutathione synthetase ATP-binding domain-like"/>
    <property type="match status" value="1"/>
</dbReference>
<dbReference type="RefSeq" id="WP_136523181.1">
    <property type="nucleotide sequence ID" value="NZ_SDLV01000058.1"/>
</dbReference>
<evidence type="ECO:0000259" key="2">
    <source>
        <dbReference type="PROSITE" id="PS50975"/>
    </source>
</evidence>
<dbReference type="EMBL" id="SDLV01000058">
    <property type="protein sequence ID" value="THV56211.1"/>
    <property type="molecule type" value="Genomic_DNA"/>
</dbReference>
<gene>
    <name evidence="3" type="ORF">EK417_20180</name>
</gene>
<dbReference type="Gene3D" id="3.30.470.20">
    <property type="entry name" value="ATP-grasp fold, B domain"/>
    <property type="match status" value="1"/>
</dbReference>
<name>A0ABY2R4K0_9FLAO</name>
<keyword evidence="1" id="KW-0067">ATP-binding</keyword>